<dbReference type="InParanoid" id="D8R335"/>
<sequence>MAPGDRSGLVRPIAKQSGSDWDDGVLRSFNIKVTRESSFRDFFGVDMPVEFRNPDVAELVSLDLQEYAFGKLKLSSIRSRYVKSLVKRVFAVTRTHRHEESAVDDMSLTLLELFQYDNDDTVVRSRSILDLFMSRGKMQAIPDVVVERLDTAVKMLVQEDKSYDGNFKGHHPEAQLIAEAIAAYQENSRLYERLSMGEYPDQQIIPGIVMLGTCPTFYLIPVTKALAEAVRQGEQPSFDTAVRKKKTLELLAQGDLGGSPSIRRLSSSCMPVQDALTAVQRILGWLTRIAISWQGAELYLESDGEERNGLTLSRTWRTSLFRWEVNKLFGKVEALRFFNWNGYQSANKWHSGNSSPSLQKFYNRSGTLGSTKKRAANAPNFNIIPQKIIITSD</sequence>
<dbReference type="eggNOG" id="ENOG502S7JP">
    <property type="taxonomic scope" value="Eukaryota"/>
</dbReference>
<dbReference type="HOGENOM" id="CLU_702840_0_0_1"/>
<organism evidence="2">
    <name type="scientific">Selaginella moellendorffii</name>
    <name type="common">Spikemoss</name>
    <dbReference type="NCBI Taxonomy" id="88036"/>
    <lineage>
        <taxon>Eukaryota</taxon>
        <taxon>Viridiplantae</taxon>
        <taxon>Streptophyta</taxon>
        <taxon>Embryophyta</taxon>
        <taxon>Tracheophyta</taxon>
        <taxon>Lycopodiopsida</taxon>
        <taxon>Selaginellales</taxon>
        <taxon>Selaginellaceae</taxon>
        <taxon>Selaginella</taxon>
    </lineage>
</organism>
<proteinExistence type="predicted"/>
<dbReference type="Gramene" id="EFJ33210">
    <property type="protein sequence ID" value="EFJ33210"/>
    <property type="gene ID" value="SELMODRAFT_406833"/>
</dbReference>
<dbReference type="AlphaFoldDB" id="D8R335"/>
<gene>
    <name evidence="1" type="ORF">SELMODRAFT_406833</name>
</gene>
<evidence type="ECO:0000313" key="1">
    <source>
        <dbReference type="EMBL" id="EFJ33210.1"/>
    </source>
</evidence>
<dbReference type="KEGG" id="smo:SELMODRAFT_406833"/>
<accession>D8R335</accession>
<keyword evidence="2" id="KW-1185">Reference proteome</keyword>
<dbReference type="EMBL" id="GL377571">
    <property type="protein sequence ID" value="EFJ33210.1"/>
    <property type="molecule type" value="Genomic_DNA"/>
</dbReference>
<dbReference type="Proteomes" id="UP000001514">
    <property type="component" value="Unassembled WGS sequence"/>
</dbReference>
<reference evidence="1 2" key="1">
    <citation type="journal article" date="2011" name="Science">
        <title>The Selaginella genome identifies genetic changes associated with the evolution of vascular plants.</title>
        <authorList>
            <person name="Banks J.A."/>
            <person name="Nishiyama T."/>
            <person name="Hasebe M."/>
            <person name="Bowman J.L."/>
            <person name="Gribskov M."/>
            <person name="dePamphilis C."/>
            <person name="Albert V.A."/>
            <person name="Aono N."/>
            <person name="Aoyama T."/>
            <person name="Ambrose B.A."/>
            <person name="Ashton N.W."/>
            <person name="Axtell M.J."/>
            <person name="Barker E."/>
            <person name="Barker M.S."/>
            <person name="Bennetzen J.L."/>
            <person name="Bonawitz N.D."/>
            <person name="Chapple C."/>
            <person name="Cheng C."/>
            <person name="Correa L.G."/>
            <person name="Dacre M."/>
            <person name="DeBarry J."/>
            <person name="Dreyer I."/>
            <person name="Elias M."/>
            <person name="Engstrom E.M."/>
            <person name="Estelle M."/>
            <person name="Feng L."/>
            <person name="Finet C."/>
            <person name="Floyd S.K."/>
            <person name="Frommer W.B."/>
            <person name="Fujita T."/>
            <person name="Gramzow L."/>
            <person name="Gutensohn M."/>
            <person name="Harholt J."/>
            <person name="Hattori M."/>
            <person name="Heyl A."/>
            <person name="Hirai T."/>
            <person name="Hiwatashi Y."/>
            <person name="Ishikawa M."/>
            <person name="Iwata M."/>
            <person name="Karol K.G."/>
            <person name="Koehler B."/>
            <person name="Kolukisaoglu U."/>
            <person name="Kubo M."/>
            <person name="Kurata T."/>
            <person name="Lalonde S."/>
            <person name="Li K."/>
            <person name="Li Y."/>
            <person name="Litt A."/>
            <person name="Lyons E."/>
            <person name="Manning G."/>
            <person name="Maruyama T."/>
            <person name="Michael T.P."/>
            <person name="Mikami K."/>
            <person name="Miyazaki S."/>
            <person name="Morinaga S."/>
            <person name="Murata T."/>
            <person name="Mueller-Roeber B."/>
            <person name="Nelson D.R."/>
            <person name="Obara M."/>
            <person name="Oguri Y."/>
            <person name="Olmstead R.G."/>
            <person name="Onodera N."/>
            <person name="Petersen B.L."/>
            <person name="Pils B."/>
            <person name="Prigge M."/>
            <person name="Rensing S.A."/>
            <person name="Riano-Pachon D.M."/>
            <person name="Roberts A.W."/>
            <person name="Sato Y."/>
            <person name="Scheller H.V."/>
            <person name="Schulz B."/>
            <person name="Schulz C."/>
            <person name="Shakirov E.V."/>
            <person name="Shibagaki N."/>
            <person name="Shinohara N."/>
            <person name="Shippen D.E."/>
            <person name="Soerensen I."/>
            <person name="Sotooka R."/>
            <person name="Sugimoto N."/>
            <person name="Sugita M."/>
            <person name="Sumikawa N."/>
            <person name="Tanurdzic M."/>
            <person name="Theissen G."/>
            <person name="Ulvskov P."/>
            <person name="Wakazuki S."/>
            <person name="Weng J.K."/>
            <person name="Willats W.W."/>
            <person name="Wipf D."/>
            <person name="Wolf P.G."/>
            <person name="Yang L."/>
            <person name="Zimmer A.D."/>
            <person name="Zhu Q."/>
            <person name="Mitros T."/>
            <person name="Hellsten U."/>
            <person name="Loque D."/>
            <person name="Otillar R."/>
            <person name="Salamov A."/>
            <person name="Schmutz J."/>
            <person name="Shapiro H."/>
            <person name="Lindquist E."/>
            <person name="Lucas S."/>
            <person name="Rokhsar D."/>
            <person name="Grigoriev I.V."/>
        </authorList>
    </citation>
    <scope>NUCLEOTIDE SEQUENCE [LARGE SCALE GENOMIC DNA]</scope>
</reference>
<evidence type="ECO:0000313" key="2">
    <source>
        <dbReference type="Proteomes" id="UP000001514"/>
    </source>
</evidence>
<name>D8R335_SELML</name>
<protein>
    <submittedName>
        <fullName evidence="1">Uncharacterized protein</fullName>
    </submittedName>
</protein>